<evidence type="ECO:0000256" key="1">
    <source>
        <dbReference type="SAM" id="MobiDB-lite"/>
    </source>
</evidence>
<dbReference type="InParanoid" id="F0Y3T6"/>
<sequence>MASQIATKKSKRNPPEICGDAFVVVTVEEIELSLSSVVALPSDDEDEGSDAVLEARVLATQQVAAVHELALLERAAAARTLARRLKREAADPPASPPSPAGDDGARVAELRGTLAAAAGPAAPRDATPARGRVEAALGGGASAAALVAAASAPGGARVALSARDLPMRGGAPKPTTKKDASEQQSRRDIERDCLVVDGGAPLQGGRVGYDRIVDAIAAAQARLVARAAADEWRPVDGAEYSDFAKAALRAVNRTESGGAGLEAVTFALAGPDGAPLLVPVPDSKGAEPLRLSFKLGPAACPSGGGWRWGIRAQVQGATFYRLFAPDDFDTEVLRARATYANSLLLPLDGLGDAAPLYDRGTATVDVDVFAEAAPL</sequence>
<dbReference type="Proteomes" id="UP000002729">
    <property type="component" value="Unassembled WGS sequence"/>
</dbReference>
<dbReference type="eggNOG" id="ENOG502RKIM">
    <property type="taxonomic scope" value="Eukaryota"/>
</dbReference>
<feature type="compositionally biased region" description="Basic and acidic residues" evidence="1">
    <location>
        <begin position="176"/>
        <end position="190"/>
    </location>
</feature>
<feature type="region of interest" description="Disordered" evidence="1">
    <location>
        <begin position="163"/>
        <end position="190"/>
    </location>
</feature>
<evidence type="ECO:0000313" key="3">
    <source>
        <dbReference type="Proteomes" id="UP000002729"/>
    </source>
</evidence>
<reference evidence="2 3" key="1">
    <citation type="journal article" date="2011" name="Proc. Natl. Acad. Sci. U.S.A.">
        <title>Niche of harmful alga Aureococcus anophagefferens revealed through ecogenomics.</title>
        <authorList>
            <person name="Gobler C.J."/>
            <person name="Berry D.L."/>
            <person name="Dyhrman S.T."/>
            <person name="Wilhelm S.W."/>
            <person name="Salamov A."/>
            <person name="Lobanov A.V."/>
            <person name="Zhang Y."/>
            <person name="Collier J.L."/>
            <person name="Wurch L.L."/>
            <person name="Kustka A.B."/>
            <person name="Dill B.D."/>
            <person name="Shah M."/>
            <person name="VerBerkmoes N.C."/>
            <person name="Kuo A."/>
            <person name="Terry A."/>
            <person name="Pangilinan J."/>
            <person name="Lindquist E.A."/>
            <person name="Lucas S."/>
            <person name="Paulsen I.T."/>
            <person name="Hattenrath-Lehmann T.K."/>
            <person name="Talmage S.C."/>
            <person name="Walker E.A."/>
            <person name="Koch F."/>
            <person name="Burson A.M."/>
            <person name="Marcoval M.A."/>
            <person name="Tang Y.Z."/>
            <person name="Lecleir G.R."/>
            <person name="Coyne K.J."/>
            <person name="Berg G.M."/>
            <person name="Bertrand E.M."/>
            <person name="Saito M.A."/>
            <person name="Gladyshev V.N."/>
            <person name="Grigoriev I.V."/>
        </authorList>
    </citation>
    <scope>NUCLEOTIDE SEQUENCE [LARGE SCALE GENOMIC DNA]</scope>
    <source>
        <strain evidence="3">CCMP 1984</strain>
    </source>
</reference>
<dbReference type="EMBL" id="GL833124">
    <property type="protein sequence ID" value="EGB10515.1"/>
    <property type="molecule type" value="Genomic_DNA"/>
</dbReference>
<gene>
    <name evidence="2" type="ORF">AURANDRAFT_62512</name>
</gene>
<organism evidence="3">
    <name type="scientific">Aureococcus anophagefferens</name>
    <name type="common">Harmful bloom alga</name>
    <dbReference type="NCBI Taxonomy" id="44056"/>
    <lineage>
        <taxon>Eukaryota</taxon>
        <taxon>Sar</taxon>
        <taxon>Stramenopiles</taxon>
        <taxon>Ochrophyta</taxon>
        <taxon>Pelagophyceae</taxon>
        <taxon>Pelagomonadales</taxon>
        <taxon>Pelagomonadaceae</taxon>
        <taxon>Aureococcus</taxon>
    </lineage>
</organism>
<evidence type="ECO:0000313" key="2">
    <source>
        <dbReference type="EMBL" id="EGB10515.1"/>
    </source>
</evidence>
<accession>F0Y3T6</accession>
<proteinExistence type="predicted"/>
<dbReference type="KEGG" id="aaf:AURANDRAFT_62512"/>
<dbReference type="RefSeq" id="XP_009035304.1">
    <property type="nucleotide sequence ID" value="XM_009037056.1"/>
</dbReference>
<dbReference type="GeneID" id="20223930"/>
<feature type="region of interest" description="Disordered" evidence="1">
    <location>
        <begin position="84"/>
        <end position="105"/>
    </location>
</feature>
<dbReference type="AlphaFoldDB" id="F0Y3T6"/>
<dbReference type="OrthoDB" id="185175at2759"/>
<keyword evidence="3" id="KW-1185">Reference proteome</keyword>
<protein>
    <submittedName>
        <fullName evidence="2">Expressed protein</fullName>
    </submittedName>
</protein>
<name>F0Y3T6_AURAN</name>